<evidence type="ECO:0000256" key="5">
    <source>
        <dbReference type="ARBA" id="ARBA00022475"/>
    </source>
</evidence>
<evidence type="ECO:0000256" key="15">
    <source>
        <dbReference type="ARBA" id="ARBA00048098"/>
    </source>
</evidence>
<evidence type="ECO:0000256" key="14">
    <source>
        <dbReference type="ARBA" id="ARBA00023289"/>
    </source>
</evidence>
<dbReference type="SMART" id="SM00174">
    <property type="entry name" value="RHO"/>
    <property type="match status" value="1"/>
</dbReference>
<keyword evidence="12 18" id="KW-0472">Membrane</keyword>
<evidence type="ECO:0000256" key="10">
    <source>
        <dbReference type="ARBA" id="ARBA00022989"/>
    </source>
</evidence>
<dbReference type="PROSITE" id="PS51419">
    <property type="entry name" value="RAB"/>
    <property type="match status" value="1"/>
</dbReference>
<dbReference type="Gene3D" id="1.20.1280.290">
    <property type="match status" value="1"/>
</dbReference>
<dbReference type="InterPro" id="IPR006603">
    <property type="entry name" value="PQ-loop_rpt"/>
</dbReference>
<dbReference type="InterPro" id="IPR020849">
    <property type="entry name" value="Small_GTPase_Ras-type"/>
</dbReference>
<evidence type="ECO:0000256" key="3">
    <source>
        <dbReference type="ARBA" id="ARBA00008344"/>
    </source>
</evidence>
<evidence type="ECO:0000256" key="18">
    <source>
        <dbReference type="SAM" id="Phobius"/>
    </source>
</evidence>
<dbReference type="GO" id="GO:0003925">
    <property type="term" value="F:G protein activity"/>
    <property type="evidence" value="ECO:0007669"/>
    <property type="project" value="UniProtKB-EC"/>
</dbReference>
<gene>
    <name evidence="19" type="ORF">TT172_LOCUS2021</name>
</gene>
<dbReference type="InterPro" id="IPR027417">
    <property type="entry name" value="P-loop_NTPase"/>
</dbReference>
<reference evidence="19 20" key="1">
    <citation type="submission" date="2018-04" db="EMBL/GenBank/DDBJ databases">
        <authorList>
            <person name="Huttner S."/>
            <person name="Dainat J."/>
        </authorList>
    </citation>
    <scope>NUCLEOTIDE SEQUENCE [LARGE SCALE GENOMIC DNA]</scope>
</reference>
<evidence type="ECO:0000256" key="1">
    <source>
        <dbReference type="ARBA" id="ARBA00004141"/>
    </source>
</evidence>
<sequence length="443" mass="49845">MAAQSDIPVAANVLGVVLVPQIWANWRTKRTEGLPSFMMFLWALCGVPFGVYAIAQNFNIPLQIQPQMFMSLCLVSWAQILVYGKKWPTWKATLVAFTVAAVFGGVEVALVLTLRPIYEGGNEVPVLVIGIIAAILLAVGLLPPYGELWKRRGRVVGINFVFLAMDWSGAFFSLMALAAQNTFDVLGGVLYIICCVLEIGIFSSHLIWLVRTRKIRRAAAAEGKTFDDIAAEHEAQGIPFRREFNVVVLGAGGVGKSCLTAQFVHNEWIESYDPTIEDSYRTQQSIDGRQVVLEILDTAGTEQFVAMRDLYMKSGQGFLLVFSITSKSSFEELEMLRDDIIRVKDDEDIPIVIVGNKADLEDQRAVDRAKAFALSQRWHAPYYEASARTRTNVDEVFIDLCRQMLRRDDSHDDSRDEPTSNRADEWGAKRRRRKKRKERCIIL</sequence>
<dbReference type="NCBIfam" id="TIGR00231">
    <property type="entry name" value="small_GTP"/>
    <property type="match status" value="1"/>
</dbReference>
<feature type="compositionally biased region" description="Basic residues" evidence="17">
    <location>
        <begin position="429"/>
        <end position="443"/>
    </location>
</feature>
<dbReference type="PANTHER" id="PTHR24070">
    <property type="entry name" value="RAS, DI-RAS, AND RHEB FAMILY MEMBERS OF SMALL GTPASE SUPERFAMILY"/>
    <property type="match status" value="1"/>
</dbReference>
<feature type="transmembrane region" description="Helical" evidence="18">
    <location>
        <begin position="6"/>
        <end position="24"/>
    </location>
</feature>
<evidence type="ECO:0000256" key="7">
    <source>
        <dbReference type="ARBA" id="ARBA00022692"/>
    </source>
</evidence>
<feature type="transmembrane region" description="Helical" evidence="18">
    <location>
        <begin position="189"/>
        <end position="210"/>
    </location>
</feature>
<dbReference type="EMBL" id="OUUZ01000001">
    <property type="protein sequence ID" value="SPQ19602.1"/>
    <property type="molecule type" value="Genomic_DNA"/>
</dbReference>
<evidence type="ECO:0000256" key="9">
    <source>
        <dbReference type="ARBA" id="ARBA00022801"/>
    </source>
</evidence>
<evidence type="ECO:0000313" key="19">
    <source>
        <dbReference type="EMBL" id="SPQ19602.1"/>
    </source>
</evidence>
<evidence type="ECO:0000256" key="6">
    <source>
        <dbReference type="ARBA" id="ARBA00022481"/>
    </source>
</evidence>
<dbReference type="PROSITE" id="PS51420">
    <property type="entry name" value="RHO"/>
    <property type="match status" value="1"/>
</dbReference>
<evidence type="ECO:0000256" key="8">
    <source>
        <dbReference type="ARBA" id="ARBA00022741"/>
    </source>
</evidence>
<dbReference type="AlphaFoldDB" id="A0A446BAT1"/>
<keyword evidence="13" id="KW-0449">Lipoprotein</keyword>
<dbReference type="SMART" id="SM00175">
    <property type="entry name" value="RAB"/>
    <property type="match status" value="1"/>
</dbReference>
<evidence type="ECO:0000256" key="2">
    <source>
        <dbReference type="ARBA" id="ARBA00004342"/>
    </source>
</evidence>
<feature type="transmembrane region" description="Helical" evidence="18">
    <location>
        <begin position="124"/>
        <end position="143"/>
    </location>
</feature>
<evidence type="ECO:0000313" key="20">
    <source>
        <dbReference type="Proteomes" id="UP000289323"/>
    </source>
</evidence>
<comment type="similarity">
    <text evidence="3">Belongs to the small GTPase superfamily. Ras family.</text>
</comment>
<dbReference type="SUPFAM" id="SSF52540">
    <property type="entry name" value="P-loop containing nucleoside triphosphate hydrolases"/>
    <property type="match status" value="1"/>
</dbReference>
<feature type="transmembrane region" description="Helical" evidence="18">
    <location>
        <begin position="36"/>
        <end position="55"/>
    </location>
</feature>
<dbReference type="Gene3D" id="3.40.50.300">
    <property type="entry name" value="P-loop containing nucleotide triphosphate hydrolases"/>
    <property type="match status" value="1"/>
</dbReference>
<dbReference type="Pfam" id="PF00071">
    <property type="entry name" value="Ras"/>
    <property type="match status" value="1"/>
</dbReference>
<dbReference type="PRINTS" id="PR00449">
    <property type="entry name" value="RASTRNSFRMNG"/>
</dbReference>
<feature type="transmembrane region" description="Helical" evidence="18">
    <location>
        <begin position="95"/>
        <end position="118"/>
    </location>
</feature>
<proteinExistence type="inferred from homology"/>
<dbReference type="GO" id="GO:0007165">
    <property type="term" value="P:signal transduction"/>
    <property type="evidence" value="ECO:0007669"/>
    <property type="project" value="InterPro"/>
</dbReference>
<dbReference type="SMART" id="SM00176">
    <property type="entry name" value="RAN"/>
    <property type="match status" value="1"/>
</dbReference>
<dbReference type="Proteomes" id="UP000289323">
    <property type="component" value="Unassembled WGS sequence"/>
</dbReference>
<keyword evidence="14" id="KW-0636">Prenylation</keyword>
<evidence type="ECO:0000256" key="16">
    <source>
        <dbReference type="ARBA" id="ARBA00072720"/>
    </source>
</evidence>
<evidence type="ECO:0000256" key="13">
    <source>
        <dbReference type="ARBA" id="ARBA00023288"/>
    </source>
</evidence>
<name>A0A446BAT1_9PEZI</name>
<evidence type="ECO:0000256" key="11">
    <source>
        <dbReference type="ARBA" id="ARBA00023134"/>
    </source>
</evidence>
<comment type="subcellular location">
    <subcellularLocation>
        <location evidence="2">Cell membrane</location>
        <topology evidence="2">Lipid-anchor</topology>
        <orientation evidence="2">Cytoplasmic side</orientation>
    </subcellularLocation>
    <subcellularLocation>
        <location evidence="1">Membrane</location>
        <topology evidence="1">Multi-pass membrane protein</topology>
    </subcellularLocation>
</comment>
<evidence type="ECO:0000256" key="12">
    <source>
        <dbReference type="ARBA" id="ARBA00023136"/>
    </source>
</evidence>
<evidence type="ECO:0000256" key="17">
    <source>
        <dbReference type="SAM" id="MobiDB-lite"/>
    </source>
</evidence>
<dbReference type="GO" id="GO:0005886">
    <property type="term" value="C:plasma membrane"/>
    <property type="evidence" value="ECO:0007669"/>
    <property type="project" value="UniProtKB-SubCell"/>
</dbReference>
<keyword evidence="7 18" id="KW-0812">Transmembrane</keyword>
<dbReference type="GO" id="GO:2000114">
    <property type="term" value="P:regulation of establishment of cell polarity"/>
    <property type="evidence" value="ECO:0007669"/>
    <property type="project" value="UniProtKB-ARBA"/>
</dbReference>
<dbReference type="InterPro" id="IPR001806">
    <property type="entry name" value="Small_GTPase"/>
</dbReference>
<keyword evidence="5" id="KW-1003">Cell membrane</keyword>
<protein>
    <recommendedName>
        <fullName evidence="16">Ras-related protein RSR1</fullName>
        <ecNumber evidence="4">3.6.5.2</ecNumber>
    </recommendedName>
</protein>
<dbReference type="EC" id="3.6.5.2" evidence="4"/>
<feature type="region of interest" description="Disordered" evidence="17">
    <location>
        <begin position="408"/>
        <end position="443"/>
    </location>
</feature>
<feature type="compositionally biased region" description="Basic and acidic residues" evidence="17">
    <location>
        <begin position="408"/>
        <end position="428"/>
    </location>
</feature>
<dbReference type="SMART" id="SM00173">
    <property type="entry name" value="RAS"/>
    <property type="match status" value="1"/>
</dbReference>
<dbReference type="GO" id="GO:0005525">
    <property type="term" value="F:GTP binding"/>
    <property type="evidence" value="ECO:0007669"/>
    <property type="project" value="UniProtKB-KW"/>
</dbReference>
<keyword evidence="10 18" id="KW-1133">Transmembrane helix</keyword>
<feature type="transmembrane region" description="Helical" evidence="18">
    <location>
        <begin position="155"/>
        <end position="177"/>
    </location>
</feature>
<keyword evidence="8" id="KW-0547">Nucleotide-binding</keyword>
<dbReference type="PROSITE" id="PS51421">
    <property type="entry name" value="RAS"/>
    <property type="match status" value="1"/>
</dbReference>
<organism evidence="19 20">
    <name type="scientific">Thermothielavioides terrestris</name>
    <dbReference type="NCBI Taxonomy" id="2587410"/>
    <lineage>
        <taxon>Eukaryota</taxon>
        <taxon>Fungi</taxon>
        <taxon>Dikarya</taxon>
        <taxon>Ascomycota</taxon>
        <taxon>Pezizomycotina</taxon>
        <taxon>Sordariomycetes</taxon>
        <taxon>Sordariomycetidae</taxon>
        <taxon>Sordariales</taxon>
        <taxon>Chaetomiaceae</taxon>
        <taxon>Thermothielavioides</taxon>
    </lineage>
</organism>
<keyword evidence="9" id="KW-0378">Hydrolase</keyword>
<dbReference type="SMART" id="SM00679">
    <property type="entry name" value="CTNS"/>
    <property type="match status" value="2"/>
</dbReference>
<dbReference type="Pfam" id="PF04193">
    <property type="entry name" value="PQ-loop"/>
    <property type="match status" value="1"/>
</dbReference>
<keyword evidence="11" id="KW-0342">GTP-binding</keyword>
<comment type="catalytic activity">
    <reaction evidence="15">
        <text>GTP + H2O = GDP + phosphate + H(+)</text>
        <dbReference type="Rhea" id="RHEA:19669"/>
        <dbReference type="ChEBI" id="CHEBI:15377"/>
        <dbReference type="ChEBI" id="CHEBI:15378"/>
        <dbReference type="ChEBI" id="CHEBI:37565"/>
        <dbReference type="ChEBI" id="CHEBI:43474"/>
        <dbReference type="ChEBI" id="CHEBI:58189"/>
        <dbReference type="EC" id="3.6.5.2"/>
    </reaction>
</comment>
<keyword evidence="6" id="KW-0488">Methylation</keyword>
<dbReference type="FunFam" id="3.40.50.300:FF:000631">
    <property type="entry name" value="Ras small monomeric GTPase"/>
    <property type="match status" value="1"/>
</dbReference>
<accession>A0A446BAT1</accession>
<dbReference type="InterPro" id="IPR005225">
    <property type="entry name" value="Small_GTP-bd"/>
</dbReference>
<evidence type="ECO:0000256" key="4">
    <source>
        <dbReference type="ARBA" id="ARBA00011984"/>
    </source>
</evidence>